<dbReference type="PANTHER" id="PTHR14136">
    <property type="entry name" value="BTB_POZ DOMAIN-CONTAINING PROTEIN KCTD9"/>
    <property type="match status" value="1"/>
</dbReference>
<comment type="caution">
    <text evidence="3">The sequence shown here is derived from an EMBL/GenBank/DDBJ whole genome shotgun (WGS) entry which is preliminary data.</text>
</comment>
<dbReference type="AlphaFoldDB" id="A0A6M0RDD2"/>
<dbReference type="Proteomes" id="UP000481033">
    <property type="component" value="Unassembled WGS sequence"/>
</dbReference>
<feature type="transmembrane region" description="Helical" evidence="2">
    <location>
        <begin position="138"/>
        <end position="161"/>
    </location>
</feature>
<dbReference type="SUPFAM" id="SSF141571">
    <property type="entry name" value="Pentapeptide repeat-like"/>
    <property type="match status" value="2"/>
</dbReference>
<evidence type="ECO:0008006" key="5">
    <source>
        <dbReference type="Google" id="ProtNLM"/>
    </source>
</evidence>
<keyword evidence="4" id="KW-1185">Reference proteome</keyword>
<name>A0A6M0RDD2_9CYAN</name>
<dbReference type="Pfam" id="PF00805">
    <property type="entry name" value="Pentapeptide"/>
    <property type="match status" value="4"/>
</dbReference>
<proteinExistence type="predicted"/>
<evidence type="ECO:0000256" key="2">
    <source>
        <dbReference type="SAM" id="Phobius"/>
    </source>
</evidence>
<feature type="transmembrane region" description="Helical" evidence="2">
    <location>
        <begin position="68"/>
        <end position="92"/>
    </location>
</feature>
<feature type="coiled-coil region" evidence="1">
    <location>
        <begin position="653"/>
        <end position="680"/>
    </location>
</feature>
<dbReference type="EMBL" id="QXHD01000001">
    <property type="protein sequence ID" value="NEZ54235.1"/>
    <property type="molecule type" value="Genomic_DNA"/>
</dbReference>
<protein>
    <recommendedName>
        <fullName evidence="5">Pentapeptide repeat-containing protein</fullName>
    </recommendedName>
</protein>
<accession>A0A6M0RDD2</accession>
<dbReference type="PANTHER" id="PTHR14136:SF17">
    <property type="entry name" value="BTB_POZ DOMAIN-CONTAINING PROTEIN KCTD9"/>
    <property type="match status" value="1"/>
</dbReference>
<keyword evidence="2" id="KW-1133">Transmembrane helix</keyword>
<feature type="transmembrane region" description="Helical" evidence="2">
    <location>
        <begin position="237"/>
        <end position="256"/>
    </location>
</feature>
<evidence type="ECO:0000313" key="4">
    <source>
        <dbReference type="Proteomes" id="UP000481033"/>
    </source>
</evidence>
<reference evidence="3 4" key="1">
    <citation type="journal article" date="2020" name="Microb. Ecol.">
        <title>Ecogenomics of the Marine Benthic Filamentous Cyanobacterium Adonisia.</title>
        <authorList>
            <person name="Walter J.M."/>
            <person name="Coutinho F.H."/>
            <person name="Leomil L."/>
            <person name="Hargreaves P.I."/>
            <person name="Campeao M.E."/>
            <person name="Vieira V.V."/>
            <person name="Silva B.S."/>
            <person name="Fistarol G.O."/>
            <person name="Salomon P.S."/>
            <person name="Sawabe T."/>
            <person name="Mino S."/>
            <person name="Hosokawa M."/>
            <person name="Miyashita H."/>
            <person name="Maruyama F."/>
            <person name="van Verk M.C."/>
            <person name="Dutilh B.E."/>
            <person name="Thompson C.C."/>
            <person name="Thompson F.L."/>
        </authorList>
    </citation>
    <scope>NUCLEOTIDE SEQUENCE [LARGE SCALE GENOMIC DNA]</scope>
    <source>
        <strain evidence="3 4">CCMR0081</strain>
    </source>
</reference>
<organism evidence="3 4">
    <name type="scientific">Adonisia turfae CCMR0081</name>
    <dbReference type="NCBI Taxonomy" id="2292702"/>
    <lineage>
        <taxon>Bacteria</taxon>
        <taxon>Bacillati</taxon>
        <taxon>Cyanobacteriota</taxon>
        <taxon>Adonisia</taxon>
        <taxon>Adonisia turfae</taxon>
    </lineage>
</organism>
<dbReference type="InterPro" id="IPR051082">
    <property type="entry name" value="Pentapeptide-BTB/POZ_domain"/>
</dbReference>
<dbReference type="InterPro" id="IPR001646">
    <property type="entry name" value="5peptide_repeat"/>
</dbReference>
<evidence type="ECO:0000313" key="3">
    <source>
        <dbReference type="EMBL" id="NEZ54235.1"/>
    </source>
</evidence>
<gene>
    <name evidence="3" type="ORF">DXZ20_00635</name>
</gene>
<feature type="transmembrane region" description="Helical" evidence="2">
    <location>
        <begin position="112"/>
        <end position="129"/>
    </location>
</feature>
<keyword evidence="2" id="KW-0472">Membrane</keyword>
<feature type="transmembrane region" description="Helical" evidence="2">
    <location>
        <begin position="210"/>
        <end position="231"/>
    </location>
</feature>
<feature type="transmembrane region" description="Helical" evidence="2">
    <location>
        <begin position="268"/>
        <end position="288"/>
    </location>
</feature>
<dbReference type="Gene3D" id="2.160.20.80">
    <property type="entry name" value="E3 ubiquitin-protein ligase SopA"/>
    <property type="match status" value="2"/>
</dbReference>
<sequence>MEAAEVLRRYKIGERGFQGVSLRGQNFKGQNLAGADFSRTDIRSANFTNANLSGAIFQGAKAGLQRRWVIGLLLGLLLLLLLLLLLFSNVSSIFSELLAYSAFRLTYFENQVAGYFSLAALLLFGFVLFRRGILVGSLVFIVAFCSAGTFAGFVSLALVFVSDAVTEVVSDAIVIAVVPSVAIVAVIAITVVASVAIATAIAIVTGLVMAMAMVIIITAVVVVAISVTVAILEPMVVATAIAMGIVVALTLLSAYIGWRALRGDPRDAWIRSVAVAVAAIGGTSFRGATLIDVDFSRAYLKSTDFRRALLRHTRWRDVNKLDCVRPGETYLSYASVRDLVLTGAGQGQSYRELSNLVGLNLHGFNLVEADFSGCNLEGADLSWANLKGVNLSDVNLNEVNLIGIDLSCANLSGLDFSRFDLSCASLREANLSRTQMLGTKFKETILTGACLENWNINSDTNFESVICDYVYLKADQQERRPREGNFNPGEFASLFQKAVDTVDLIFKDGIDWQAFFQSFQDLRSRYADQDLSIQAIEKKRDGAFVVRVEVPPEVDKTVIESQAKELYASEVKALEAQYEERLRLQGQHLEDARQTIEVERRDKATLMAVMSTMASTQQGPKYDLRGSRFAGGFAETVQGHQVGGTVNNAAAEVSSLAEAAAEIQNLLKQLEASNPNATEADQTAYLNALIPPTRRDRFVGALKAASGASIEEVPYGAVLKALVEGWQRADG</sequence>
<feature type="transmembrane region" description="Helical" evidence="2">
    <location>
        <begin position="173"/>
        <end position="203"/>
    </location>
</feature>
<evidence type="ECO:0000256" key="1">
    <source>
        <dbReference type="SAM" id="Coils"/>
    </source>
</evidence>
<keyword evidence="2" id="KW-0812">Transmembrane</keyword>
<keyword evidence="1" id="KW-0175">Coiled coil</keyword>